<dbReference type="OrthoDB" id="7872845at2759"/>
<protein>
    <submittedName>
        <fullName evidence="3">Uncharacterized protein LOC115633079</fullName>
    </submittedName>
</protein>
<dbReference type="Proteomes" id="UP000504634">
    <property type="component" value="Unplaced"/>
</dbReference>
<evidence type="ECO:0000313" key="2">
    <source>
        <dbReference type="Proteomes" id="UP000504634"/>
    </source>
</evidence>
<dbReference type="RefSeq" id="XP_030386315.1">
    <property type="nucleotide sequence ID" value="XM_030530455.1"/>
</dbReference>
<reference evidence="3" key="1">
    <citation type="submission" date="2025-08" db="UniProtKB">
        <authorList>
            <consortium name="RefSeq"/>
        </authorList>
    </citation>
    <scope>IDENTIFICATION</scope>
    <source>
        <strain evidence="3">11010-0011.00</strain>
        <tissue evidence="3">Whole body</tissue>
    </source>
</reference>
<keyword evidence="2" id="KW-1185">Reference proteome</keyword>
<accession>A0A6J2UDU0</accession>
<sequence length="118" mass="13219">MAFIDGVLAAGGIAHEPELRPFLLDIAYTMMRDSLLEARRYADLQNQTNINVEHIRMTQFVEPRADLLPMDDEPYSASTGATVPPDSARMDPKKSSEPQGHARRVEPEVKAPKKMKLD</sequence>
<organism evidence="2 3">
    <name type="scientific">Drosophila lebanonensis</name>
    <name type="common">Fruit fly</name>
    <name type="synonym">Scaptodrosophila lebanonensis</name>
    <dbReference type="NCBI Taxonomy" id="7225"/>
    <lineage>
        <taxon>Eukaryota</taxon>
        <taxon>Metazoa</taxon>
        <taxon>Ecdysozoa</taxon>
        <taxon>Arthropoda</taxon>
        <taxon>Hexapoda</taxon>
        <taxon>Insecta</taxon>
        <taxon>Pterygota</taxon>
        <taxon>Neoptera</taxon>
        <taxon>Endopterygota</taxon>
        <taxon>Diptera</taxon>
        <taxon>Brachycera</taxon>
        <taxon>Muscomorpha</taxon>
        <taxon>Ephydroidea</taxon>
        <taxon>Drosophilidae</taxon>
        <taxon>Scaptodrosophila</taxon>
    </lineage>
</organism>
<name>A0A6J2UDU0_DROLE</name>
<proteinExistence type="predicted"/>
<gene>
    <name evidence="3" type="primary">LOC115633079</name>
</gene>
<evidence type="ECO:0000313" key="3">
    <source>
        <dbReference type="RefSeq" id="XP_030386315.1"/>
    </source>
</evidence>
<dbReference type="GeneID" id="115633079"/>
<dbReference type="AlphaFoldDB" id="A0A6J2UDU0"/>
<feature type="region of interest" description="Disordered" evidence="1">
    <location>
        <begin position="66"/>
        <end position="118"/>
    </location>
</feature>
<feature type="compositionally biased region" description="Basic and acidic residues" evidence="1">
    <location>
        <begin position="103"/>
        <end position="118"/>
    </location>
</feature>
<evidence type="ECO:0000256" key="1">
    <source>
        <dbReference type="SAM" id="MobiDB-lite"/>
    </source>
</evidence>